<dbReference type="EMBL" id="JAMSHJ010000007">
    <property type="protein sequence ID" value="KAI5384765.1"/>
    <property type="molecule type" value="Genomic_DNA"/>
</dbReference>
<comment type="caution">
    <text evidence="1">The sequence shown here is derived from an EMBL/GenBank/DDBJ whole genome shotgun (WGS) entry which is preliminary data.</text>
</comment>
<sequence length="186" mass="21542">MLHPRKRIVYNCSIEYYSKYNNLNVAITRYRFMTGYKAKLSRSQLRHRNLVKLNGWCHKKNELILIYKYKLTWHPKMYEPHLPPKERVQGTRLTRCYGLEVQRPVILPLSRVGSVRCSVKPASRYTLLSKTHKTGAFAQVSWVNSQLGAGRPAWCNHQTNLLSLSHVPSPYCPHMGHKPALLSSAN</sequence>
<dbReference type="AntiFam" id="ANF00039">
    <property type="entry name" value="Antisense to SRP RNA"/>
</dbReference>
<dbReference type="Gene3D" id="3.30.200.20">
    <property type="entry name" value="Phosphorylase Kinase, domain 1"/>
    <property type="match status" value="1"/>
</dbReference>
<dbReference type="Gramene" id="Psat07G0167100-T1">
    <property type="protein sequence ID" value="KAI5384765.1"/>
    <property type="gene ID" value="KIW84_071671"/>
</dbReference>
<keyword evidence="2" id="KW-1185">Reference proteome</keyword>
<organism evidence="1 2">
    <name type="scientific">Pisum sativum</name>
    <name type="common">Garden pea</name>
    <name type="synonym">Lathyrus oleraceus</name>
    <dbReference type="NCBI Taxonomy" id="3888"/>
    <lineage>
        <taxon>Eukaryota</taxon>
        <taxon>Viridiplantae</taxon>
        <taxon>Streptophyta</taxon>
        <taxon>Embryophyta</taxon>
        <taxon>Tracheophyta</taxon>
        <taxon>Spermatophyta</taxon>
        <taxon>Magnoliopsida</taxon>
        <taxon>eudicotyledons</taxon>
        <taxon>Gunneridae</taxon>
        <taxon>Pentapetalae</taxon>
        <taxon>rosids</taxon>
        <taxon>fabids</taxon>
        <taxon>Fabales</taxon>
        <taxon>Fabaceae</taxon>
        <taxon>Papilionoideae</taxon>
        <taxon>50 kb inversion clade</taxon>
        <taxon>NPAAA clade</taxon>
        <taxon>Hologalegina</taxon>
        <taxon>IRL clade</taxon>
        <taxon>Fabeae</taxon>
        <taxon>Lathyrus</taxon>
    </lineage>
</organism>
<gene>
    <name evidence="1" type="ORF">KIW84_071671</name>
</gene>
<protein>
    <submittedName>
        <fullName evidence="1">Uncharacterized protein</fullName>
    </submittedName>
</protein>
<dbReference type="Proteomes" id="UP001058974">
    <property type="component" value="Chromosome 7"/>
</dbReference>
<dbReference type="AlphaFoldDB" id="A0A9D4VJC2"/>
<evidence type="ECO:0000313" key="1">
    <source>
        <dbReference type="EMBL" id="KAI5384765.1"/>
    </source>
</evidence>
<reference evidence="1 2" key="1">
    <citation type="journal article" date="2022" name="Nat. Genet.">
        <title>Improved pea reference genome and pan-genome highlight genomic features and evolutionary characteristics.</title>
        <authorList>
            <person name="Yang T."/>
            <person name="Liu R."/>
            <person name="Luo Y."/>
            <person name="Hu S."/>
            <person name="Wang D."/>
            <person name="Wang C."/>
            <person name="Pandey M.K."/>
            <person name="Ge S."/>
            <person name="Xu Q."/>
            <person name="Li N."/>
            <person name="Li G."/>
            <person name="Huang Y."/>
            <person name="Saxena R.K."/>
            <person name="Ji Y."/>
            <person name="Li M."/>
            <person name="Yan X."/>
            <person name="He Y."/>
            <person name="Liu Y."/>
            <person name="Wang X."/>
            <person name="Xiang C."/>
            <person name="Varshney R.K."/>
            <person name="Ding H."/>
            <person name="Gao S."/>
            <person name="Zong X."/>
        </authorList>
    </citation>
    <scope>NUCLEOTIDE SEQUENCE [LARGE SCALE GENOMIC DNA]</scope>
    <source>
        <strain evidence="1 2">cv. Zhongwan 6</strain>
    </source>
</reference>
<evidence type="ECO:0000313" key="2">
    <source>
        <dbReference type="Proteomes" id="UP001058974"/>
    </source>
</evidence>
<proteinExistence type="predicted"/>
<accession>A0A9D4VJC2</accession>
<name>A0A9D4VJC2_PEA</name>